<protein>
    <submittedName>
        <fullName evidence="8">Enterotoxin A family protein</fullName>
    </submittedName>
</protein>
<sequence length="1825" mass="200940">MEHEPVKPILKNSAAKGGQAKKQGTGNKHVRFSLPPDTTEDRSPGKPSRREQQARYREAWRDAGLPGEPLGLNGMMSPKAVDRLVGAELRRMEQQWAENTRLAETDSDAPPAGPAPTPLDARHEVVQNIDMVWQYATGRTGPSPNVPHEARPRSQWGVHHWATWLLHAWDSSHLLPAVAHATGYKPALGAMTEKARQDLELRGRLERAAVMDNARRAEQSRAKAAAYREKARIQTEQAEAQGNTPAQRKEFDKSVAKLTSLAEKYKREADRLYLPAPVKTPTTRTGPGKRTEPEKRQETERSGSQGENDDVPAPPVRLVKEPVAPGEEEADQYATVHTVVDSGDHVVVQEPDAPRPAQEVTTRPAVRTGGVDAWARDFELWLTGLTGTTPADKGGFLPGAGAAERSPHIRENTLGKEEIDALTVSDLKGKFHSETLTHPDGFEYTVYFVHPNIAVADVANINDLIQAKLYSDDLKGVAGEDEFFKESKLSDETLLDHVKDYLLLFDAIRQHGSSNQRELLAFIERGRVVDPDDIDPAMGRIKYQTDLSPAVPHDADGREVGLVVLSPTKSVSPKSSHPDGVYSERARTFAKALGKAKKGDIGQANVTPSNPRLNAEGYGTGSYVQVTATEFDFGVLDGKPFVTTPDESVLHEFGHVRQNAQGYDVKTDSRPVTITHNGQTYDITTNINELRTHGNPDVLRARYGPGKTVDDIQKELYRTEVEDKWQKIKTEIEEEMRDIGERITKLNKSPGKQDQITRLEQRLEALRRAQDINTERLDDPLSETVHAITDWNSVRQPHIRQFYSPLPGTDHQIVTMPLHSGRLTAAVTEPKNFADWVVSQQNNKGKLDAAQIRKWATSCSRTKRGLGSGCAPLPSGTDTLPEVKKIAGRIRKDINVFSKTNDILSGKTPVRSGGRPTVVYRVDSRAPEVIAAQQGFKVPGPGTDNDVFNHIWDISTRKGSGNTNLVSTSQDINQMVAQRTQILGGKDAWVYVIAPGENFVSVQSELERIINDPNEPEGRRTKATEAIALGAYKAEWDARGGVDLDSVHLAFRIDVDSTGNVAPVRSSVWFNREGYEKSRSSLLSVFTACTSSRQRRDALCARFDLAELREQAAYYGIENEPAVRTVLGPDQAPHGGDPALATLRFAPGKSRALTASDLDTVVRDVLVSNPVPTTLRDNGGTGRRGFHKSGKGFSRRVAGGIDSAADLKDLALYLKGFYDLVKSGEATVGDYLMHGVQIVPGVGNAFGLVESAENGEWDGIVYHGGSLALLPYAMSNPYAAVFLVAAAEVWDEYQNHKNWVRTEENIKKRKEGFRASMQKNWESYLRRRLSAVLQLSAEERQDLATYLVLMRETAVQQIELDYCQFKFYNTPREEVARIAARKGPDGISACLPEIQPGKRVLIVNGVSGDPRYQKAREARQKIAEVDEQISKIRSFFAMNATSPETVDFSTLKAEIDRTLKTDFSKLVRQGVHGLTEELAGAQDGNYPNLIKFAMWLAVDNSPSPSDKPYSNSPAFVNGRWRTYGMEEEILQEMDRFMKETMTQCENWAEGETTAAQDGRLAVLRVSVSGNSGGTAATGTAEIGTQDATAAHGGPSWSVAGIPATAFPDAAKNVTLTQDPTRLSAVLGAPVRHGHPARVTLKGGEDRTVTMHVKKTRRGKTRYAMDGSYGMKLHVGMSDGRNKTFCFTHQQNEHAFTARSGVSLDVVMEDVADRSVSVHLPNSRSGGRPDLYTGAGEQAAHSWNGPQQNELFYTFEQGGDEMQLGYRDGVRLTATYLGGGRVRYIIWNEPSDANVYVRIGDAAPVKVGAEMHFEERTVTPVTLIRP</sequence>
<gene>
    <name evidence="8" type="ORF">ACFP1Z_11125</name>
</gene>
<organism evidence="8 9">
    <name type="scientific">Streptomyces gamaensis</name>
    <dbReference type="NCBI Taxonomy" id="1763542"/>
    <lineage>
        <taxon>Bacteria</taxon>
        <taxon>Bacillati</taxon>
        <taxon>Actinomycetota</taxon>
        <taxon>Actinomycetes</taxon>
        <taxon>Kitasatosporales</taxon>
        <taxon>Streptomycetaceae</taxon>
        <taxon>Streptomyces</taxon>
    </lineage>
</organism>
<feature type="compositionally biased region" description="Low complexity" evidence="7">
    <location>
        <begin position="14"/>
        <end position="24"/>
    </location>
</feature>
<accession>A0ABW0Z244</accession>
<evidence type="ECO:0000256" key="3">
    <source>
        <dbReference type="ARBA" id="ARBA00022729"/>
    </source>
</evidence>
<dbReference type="EMBL" id="JBHSPB010000005">
    <property type="protein sequence ID" value="MFC5720715.1"/>
    <property type="molecule type" value="Genomic_DNA"/>
</dbReference>
<dbReference type="RefSeq" id="WP_390315875.1">
    <property type="nucleotide sequence ID" value="NZ_JBHSPB010000005.1"/>
</dbReference>
<dbReference type="InterPro" id="IPR001144">
    <property type="entry name" value="Enterotoxin_A"/>
</dbReference>
<proteinExistence type="inferred from homology"/>
<feature type="compositionally biased region" description="Low complexity" evidence="7">
    <location>
        <begin position="279"/>
        <end position="288"/>
    </location>
</feature>
<feature type="region of interest" description="Disordered" evidence="7">
    <location>
        <begin position="228"/>
        <end position="252"/>
    </location>
</feature>
<evidence type="ECO:0000313" key="9">
    <source>
        <dbReference type="Proteomes" id="UP001596083"/>
    </source>
</evidence>
<feature type="region of interest" description="Disordered" evidence="7">
    <location>
        <begin position="272"/>
        <end position="316"/>
    </location>
</feature>
<reference evidence="9" key="1">
    <citation type="journal article" date="2019" name="Int. J. Syst. Evol. Microbiol.">
        <title>The Global Catalogue of Microorganisms (GCM) 10K type strain sequencing project: providing services to taxonomists for standard genome sequencing and annotation.</title>
        <authorList>
            <consortium name="The Broad Institute Genomics Platform"/>
            <consortium name="The Broad Institute Genome Sequencing Center for Infectious Disease"/>
            <person name="Wu L."/>
            <person name="Ma J."/>
        </authorList>
    </citation>
    <scope>NUCLEOTIDE SEQUENCE [LARGE SCALE GENOMIC DNA]</scope>
    <source>
        <strain evidence="9">CGMCC 4.7304</strain>
    </source>
</reference>
<keyword evidence="5" id="KW-1015">Disulfide bond</keyword>
<keyword evidence="9" id="KW-1185">Reference proteome</keyword>
<dbReference type="Proteomes" id="UP001596083">
    <property type="component" value="Unassembled WGS sequence"/>
</dbReference>
<feature type="region of interest" description="Disordered" evidence="7">
    <location>
        <begin position="1"/>
        <end position="74"/>
    </location>
</feature>
<keyword evidence="2" id="KW-0800">Toxin</keyword>
<keyword evidence="3" id="KW-0732">Signal</keyword>
<name>A0ABW0Z244_9ACTN</name>
<keyword evidence="4" id="KW-0843">Virulence</keyword>
<feature type="compositionally biased region" description="Basic and acidic residues" evidence="7">
    <location>
        <begin position="289"/>
        <end position="301"/>
    </location>
</feature>
<evidence type="ECO:0000256" key="1">
    <source>
        <dbReference type="ARBA" id="ARBA00009092"/>
    </source>
</evidence>
<dbReference type="SUPFAM" id="SSF56399">
    <property type="entry name" value="ADP-ribosylation"/>
    <property type="match status" value="1"/>
</dbReference>
<evidence type="ECO:0000256" key="6">
    <source>
        <dbReference type="SAM" id="Coils"/>
    </source>
</evidence>
<evidence type="ECO:0000256" key="5">
    <source>
        <dbReference type="ARBA" id="ARBA00023157"/>
    </source>
</evidence>
<comment type="caution">
    <text evidence="8">The sequence shown here is derived from an EMBL/GenBank/DDBJ whole genome shotgun (WGS) entry which is preliminary data.</text>
</comment>
<comment type="similarity">
    <text evidence="1">Belongs to the enterotoxin A family.</text>
</comment>
<feature type="compositionally biased region" description="Basic and acidic residues" evidence="7">
    <location>
        <begin position="39"/>
        <end position="61"/>
    </location>
</feature>
<dbReference type="Pfam" id="PF01375">
    <property type="entry name" value="Enterotoxin_a"/>
    <property type="match status" value="1"/>
</dbReference>
<evidence type="ECO:0000256" key="4">
    <source>
        <dbReference type="ARBA" id="ARBA00023026"/>
    </source>
</evidence>
<dbReference type="Gene3D" id="3.90.210.10">
    <property type="entry name" value="Heat-Labile Enterotoxin, subunit A"/>
    <property type="match status" value="1"/>
</dbReference>
<keyword evidence="6" id="KW-0175">Coiled coil</keyword>
<feature type="compositionally biased region" description="Polar residues" evidence="7">
    <location>
        <begin position="234"/>
        <end position="246"/>
    </location>
</feature>
<evidence type="ECO:0000256" key="2">
    <source>
        <dbReference type="ARBA" id="ARBA00022656"/>
    </source>
</evidence>
<feature type="coiled-coil region" evidence="6">
    <location>
        <begin position="729"/>
        <end position="776"/>
    </location>
</feature>
<evidence type="ECO:0000256" key="7">
    <source>
        <dbReference type="SAM" id="MobiDB-lite"/>
    </source>
</evidence>
<evidence type="ECO:0000313" key="8">
    <source>
        <dbReference type="EMBL" id="MFC5720715.1"/>
    </source>
</evidence>